<proteinExistence type="predicted"/>
<evidence type="ECO:0000313" key="1">
    <source>
        <dbReference type="EMBL" id="MFM9327039.1"/>
    </source>
</evidence>
<dbReference type="Proteomes" id="UP001631969">
    <property type="component" value="Unassembled WGS sequence"/>
</dbReference>
<reference evidence="1" key="1">
    <citation type="submission" date="2024-12" db="EMBL/GenBank/DDBJ databases">
        <authorList>
            <person name="Wu N."/>
        </authorList>
    </citation>
    <scope>NUCLEOTIDE SEQUENCE</scope>
    <source>
        <strain evidence="1">P15</strain>
    </source>
</reference>
<sequence>MQAKARTKRTLLAAALLLLAAAGSGCGRTLPAIDAVTLEARKATLVLAGSSLTPEETEEIRRAAGEKAASEKIALEFVANSSTNPDDLASIIGKGKFDSIIGAGSELAPPLSQLAAHDPNTRFVVLGNGIAAAVPDQMPANMLLKKLDDTLKAGLWDNWVQLQKASGLTVLWIQKTGSPVPAEWSPSEEADKVLSLDIYPGDTWFPQLTYQVSAVKPSMIALYTTVDDAVLAKIKTLKLPVVDTVGGLSAQYRWSSILPEVMASSLGPAPRGGTELYTAEEAAINRK</sequence>
<name>A0ACC7NSM2_9BACL</name>
<evidence type="ECO:0000313" key="2">
    <source>
        <dbReference type="Proteomes" id="UP001631969"/>
    </source>
</evidence>
<protein>
    <submittedName>
        <fullName evidence="1">Uncharacterized protein</fullName>
    </submittedName>
</protein>
<comment type="caution">
    <text evidence="1">The sequence shown here is derived from an EMBL/GenBank/DDBJ whole genome shotgun (WGS) entry which is preliminary data.</text>
</comment>
<keyword evidence="2" id="KW-1185">Reference proteome</keyword>
<gene>
    <name evidence="1" type="ORF">ACI1P1_01885</name>
</gene>
<organism evidence="1 2">
    <name type="scientific">Paenibacillus mesotrionivorans</name>
    <dbReference type="NCBI Taxonomy" id="3160968"/>
    <lineage>
        <taxon>Bacteria</taxon>
        <taxon>Bacillati</taxon>
        <taxon>Bacillota</taxon>
        <taxon>Bacilli</taxon>
        <taxon>Bacillales</taxon>
        <taxon>Paenibacillaceae</taxon>
        <taxon>Paenibacillus</taxon>
    </lineage>
</organism>
<accession>A0ACC7NSM2</accession>
<dbReference type="EMBL" id="JBJURJ010000001">
    <property type="protein sequence ID" value="MFM9327039.1"/>
    <property type="molecule type" value="Genomic_DNA"/>
</dbReference>